<proteinExistence type="inferred from homology"/>
<dbReference type="PANTHER" id="PTHR21599:SF0">
    <property type="entry name" value="GLYCERATE KINASE"/>
    <property type="match status" value="1"/>
</dbReference>
<dbReference type="Gene3D" id="3.90.1510.10">
    <property type="entry name" value="Glycerate kinase, domain 2"/>
    <property type="match status" value="1"/>
</dbReference>
<dbReference type="InterPro" id="IPR036129">
    <property type="entry name" value="Glycerate_kinase_sf"/>
</dbReference>
<evidence type="ECO:0000256" key="4">
    <source>
        <dbReference type="PIRNR" id="PIRNR006078"/>
    </source>
</evidence>
<dbReference type="Gene3D" id="3.40.50.10350">
    <property type="entry name" value="Glycerate kinase, domain 1"/>
    <property type="match status" value="1"/>
</dbReference>
<dbReference type="NCBIfam" id="TIGR00045">
    <property type="entry name" value="glycerate kinase"/>
    <property type="match status" value="1"/>
</dbReference>
<dbReference type="PIRSF" id="PIRSF006078">
    <property type="entry name" value="GlxK"/>
    <property type="match status" value="1"/>
</dbReference>
<evidence type="ECO:0000256" key="3">
    <source>
        <dbReference type="ARBA" id="ARBA00022777"/>
    </source>
</evidence>
<accession>A0A9D2MW79</accession>
<reference evidence="5" key="2">
    <citation type="submission" date="2021-04" db="EMBL/GenBank/DDBJ databases">
        <authorList>
            <person name="Gilroy R."/>
        </authorList>
    </citation>
    <scope>NUCLEOTIDE SEQUENCE</scope>
    <source>
        <strain evidence="5">CHK185-1770</strain>
    </source>
</reference>
<keyword evidence="3 4" id="KW-0418">Kinase</keyword>
<protein>
    <submittedName>
        <fullName evidence="5">Glycerate kinase</fullName>
    </submittedName>
</protein>
<comment type="similarity">
    <text evidence="1 4">Belongs to the glycerate kinase type-1 family.</text>
</comment>
<dbReference type="InterPro" id="IPR004381">
    <property type="entry name" value="Glycerate_kinase"/>
</dbReference>
<evidence type="ECO:0000256" key="2">
    <source>
        <dbReference type="ARBA" id="ARBA00022679"/>
    </source>
</evidence>
<dbReference type="AlphaFoldDB" id="A0A9D2MW79"/>
<evidence type="ECO:0000256" key="1">
    <source>
        <dbReference type="ARBA" id="ARBA00006284"/>
    </source>
</evidence>
<dbReference type="InterPro" id="IPR018193">
    <property type="entry name" value="Glyc_kinase_flavodox-like_fold"/>
</dbReference>
<organism evidence="5 6">
    <name type="scientific">Candidatus Acutalibacter pullicola</name>
    <dbReference type="NCBI Taxonomy" id="2838417"/>
    <lineage>
        <taxon>Bacteria</taxon>
        <taxon>Bacillati</taxon>
        <taxon>Bacillota</taxon>
        <taxon>Clostridia</taxon>
        <taxon>Eubacteriales</taxon>
        <taxon>Acutalibacteraceae</taxon>
        <taxon>Acutalibacter</taxon>
    </lineage>
</organism>
<dbReference type="EMBL" id="DWXG01000055">
    <property type="protein sequence ID" value="HJB98364.1"/>
    <property type="molecule type" value="Genomic_DNA"/>
</dbReference>
<dbReference type="SUPFAM" id="SSF110738">
    <property type="entry name" value="Glycerate kinase I"/>
    <property type="match status" value="1"/>
</dbReference>
<sequence>MGRILLVPDSFKGTLSSRQVCSTMKEQVERFFPGEEILSLPVADGGEGSVDAFLEAVGGQKKTVRVTGPLGEPMESFYGILADGKTAVIEMAACAGLPLVEGRENPEKTTTYGVGELLLAARDAGCREVILGLGGSCTNDGGAGAAAALGAKFTKAGGEAFIPTGGTLSQIAEVDCRPVQEALRGMNVQVMCDIDNPLFGKTGAAAVFAPQKGADEPMVERLDQGLRHLGQVTAQCLGQDFSQLPGAGAAGGMGFGMRAFCGASLRMGIDLVLETVSFDQLLQDAALVFTGEGKIDSQSVRGKVVSGVASHGKRAGVPVVAVVGQIGPGFEPLYGQGLTAVFSINRAAQPFSESRAHAQENLALAMENILRLLQVNR</sequence>
<reference evidence="5" key="1">
    <citation type="journal article" date="2021" name="PeerJ">
        <title>Extensive microbial diversity within the chicken gut microbiome revealed by metagenomics and culture.</title>
        <authorList>
            <person name="Gilroy R."/>
            <person name="Ravi A."/>
            <person name="Getino M."/>
            <person name="Pursley I."/>
            <person name="Horton D.L."/>
            <person name="Alikhan N.F."/>
            <person name="Baker D."/>
            <person name="Gharbi K."/>
            <person name="Hall N."/>
            <person name="Watson M."/>
            <person name="Adriaenssens E.M."/>
            <person name="Foster-Nyarko E."/>
            <person name="Jarju S."/>
            <person name="Secka A."/>
            <person name="Antonio M."/>
            <person name="Oren A."/>
            <person name="Chaudhuri R.R."/>
            <person name="La Ragione R."/>
            <person name="Hildebrand F."/>
            <person name="Pallen M.J."/>
        </authorList>
    </citation>
    <scope>NUCLEOTIDE SEQUENCE</scope>
    <source>
        <strain evidence="5">CHK185-1770</strain>
    </source>
</reference>
<dbReference type="GO" id="GO:0008887">
    <property type="term" value="F:glycerate kinase activity"/>
    <property type="evidence" value="ECO:0007669"/>
    <property type="project" value="UniProtKB-UniRule"/>
</dbReference>
<dbReference type="PANTHER" id="PTHR21599">
    <property type="entry name" value="GLYCERATE KINASE"/>
    <property type="match status" value="1"/>
</dbReference>
<dbReference type="InterPro" id="IPR018197">
    <property type="entry name" value="Glycerate_kinase_RE-like"/>
</dbReference>
<dbReference type="Proteomes" id="UP000826793">
    <property type="component" value="Unassembled WGS sequence"/>
</dbReference>
<evidence type="ECO:0000313" key="5">
    <source>
        <dbReference type="EMBL" id="HJB98364.1"/>
    </source>
</evidence>
<dbReference type="Pfam" id="PF02595">
    <property type="entry name" value="Gly_kinase"/>
    <property type="match status" value="1"/>
</dbReference>
<comment type="caution">
    <text evidence="5">The sequence shown here is derived from an EMBL/GenBank/DDBJ whole genome shotgun (WGS) entry which is preliminary data.</text>
</comment>
<gene>
    <name evidence="5" type="ORF">H9710_07275</name>
</gene>
<keyword evidence="2 4" id="KW-0808">Transferase</keyword>
<dbReference type="GO" id="GO:0031388">
    <property type="term" value="P:organic acid phosphorylation"/>
    <property type="evidence" value="ECO:0007669"/>
    <property type="project" value="UniProtKB-UniRule"/>
</dbReference>
<name>A0A9D2MW79_9FIRM</name>
<evidence type="ECO:0000313" key="6">
    <source>
        <dbReference type="Proteomes" id="UP000826793"/>
    </source>
</evidence>